<dbReference type="EMBL" id="CAADRP010000890">
    <property type="protein sequence ID" value="VFU33356.1"/>
    <property type="molecule type" value="Genomic_DNA"/>
</dbReference>
<protein>
    <submittedName>
        <fullName evidence="1">Uncharacterized protein</fullName>
    </submittedName>
</protein>
<gene>
    <name evidence="1" type="ORF">SVIM_LOCUS151900</name>
</gene>
<name>A0A6N2KXW5_SALVM</name>
<dbReference type="AlphaFoldDB" id="A0A6N2KXW5"/>
<sequence>MKKEAAYDADKVFLAVTDRFDVMLSRGNIYAPDGE</sequence>
<reference evidence="1" key="1">
    <citation type="submission" date="2019-03" db="EMBL/GenBank/DDBJ databases">
        <authorList>
            <person name="Mank J."/>
            <person name="Almeida P."/>
        </authorList>
    </citation>
    <scope>NUCLEOTIDE SEQUENCE</scope>
    <source>
        <strain evidence="1">78183</strain>
    </source>
</reference>
<organism evidence="1">
    <name type="scientific">Salix viminalis</name>
    <name type="common">Common osier</name>
    <name type="synonym">Basket willow</name>
    <dbReference type="NCBI Taxonomy" id="40686"/>
    <lineage>
        <taxon>Eukaryota</taxon>
        <taxon>Viridiplantae</taxon>
        <taxon>Streptophyta</taxon>
        <taxon>Embryophyta</taxon>
        <taxon>Tracheophyta</taxon>
        <taxon>Spermatophyta</taxon>
        <taxon>Magnoliopsida</taxon>
        <taxon>eudicotyledons</taxon>
        <taxon>Gunneridae</taxon>
        <taxon>Pentapetalae</taxon>
        <taxon>rosids</taxon>
        <taxon>fabids</taxon>
        <taxon>Malpighiales</taxon>
        <taxon>Salicaceae</taxon>
        <taxon>Saliceae</taxon>
        <taxon>Salix</taxon>
    </lineage>
</organism>
<proteinExistence type="predicted"/>
<evidence type="ECO:0000313" key="1">
    <source>
        <dbReference type="EMBL" id="VFU33356.1"/>
    </source>
</evidence>
<accession>A0A6N2KXW5</accession>